<dbReference type="SUPFAM" id="SSF57903">
    <property type="entry name" value="FYVE/PHD zinc finger"/>
    <property type="match status" value="1"/>
</dbReference>
<dbReference type="OrthoDB" id="5864594at2759"/>
<keyword evidence="3" id="KW-1185">Reference proteome</keyword>
<reference evidence="2 3" key="1">
    <citation type="submission" date="2014-03" db="EMBL/GenBank/DDBJ databases">
        <title>Draft genome of the hookworm Oesophagostomum dentatum.</title>
        <authorList>
            <person name="Mitreva M."/>
        </authorList>
    </citation>
    <scope>NUCLEOTIDE SEQUENCE [LARGE SCALE GENOMIC DNA]</scope>
    <source>
        <strain evidence="2 3">OD-Hann</strain>
    </source>
</reference>
<dbReference type="Gene3D" id="3.30.40.10">
    <property type="entry name" value="Zinc/RING finger domain, C3HC4 (zinc finger)"/>
    <property type="match status" value="1"/>
</dbReference>
<dbReference type="EMBL" id="KN562712">
    <property type="protein sequence ID" value="KHJ85752.1"/>
    <property type="molecule type" value="Genomic_DNA"/>
</dbReference>
<proteinExistence type="predicted"/>
<accession>A0A0B1SQG0</accession>
<dbReference type="InterPro" id="IPR011011">
    <property type="entry name" value="Znf_FYVE_PHD"/>
</dbReference>
<protein>
    <submittedName>
        <fullName evidence="2">Uncharacterized protein</fullName>
    </submittedName>
</protein>
<organism evidence="2 3">
    <name type="scientific">Oesophagostomum dentatum</name>
    <name type="common">Nodular worm</name>
    <dbReference type="NCBI Taxonomy" id="61180"/>
    <lineage>
        <taxon>Eukaryota</taxon>
        <taxon>Metazoa</taxon>
        <taxon>Ecdysozoa</taxon>
        <taxon>Nematoda</taxon>
        <taxon>Chromadorea</taxon>
        <taxon>Rhabditida</taxon>
        <taxon>Rhabditina</taxon>
        <taxon>Rhabditomorpha</taxon>
        <taxon>Strongyloidea</taxon>
        <taxon>Strongylidae</taxon>
        <taxon>Oesophagostomum</taxon>
    </lineage>
</organism>
<evidence type="ECO:0000256" key="1">
    <source>
        <dbReference type="SAM" id="MobiDB-lite"/>
    </source>
</evidence>
<dbReference type="Proteomes" id="UP000053660">
    <property type="component" value="Unassembled WGS sequence"/>
</dbReference>
<dbReference type="AlphaFoldDB" id="A0A0B1SQG0"/>
<dbReference type="InterPro" id="IPR013083">
    <property type="entry name" value="Znf_RING/FYVE/PHD"/>
</dbReference>
<evidence type="ECO:0000313" key="3">
    <source>
        <dbReference type="Proteomes" id="UP000053660"/>
    </source>
</evidence>
<feature type="region of interest" description="Disordered" evidence="1">
    <location>
        <begin position="666"/>
        <end position="687"/>
    </location>
</feature>
<name>A0A0B1SQG0_OESDE</name>
<gene>
    <name evidence="2" type="ORF">OESDEN_14513</name>
</gene>
<dbReference type="PANTHER" id="PTHR33977">
    <property type="entry name" value="ZINC ION BINDING PROTEIN"/>
    <property type="match status" value="1"/>
</dbReference>
<dbReference type="PANTHER" id="PTHR33977:SF1">
    <property type="entry name" value="ZINC ION BINDING PROTEIN"/>
    <property type="match status" value="1"/>
</dbReference>
<evidence type="ECO:0000313" key="2">
    <source>
        <dbReference type="EMBL" id="KHJ85752.1"/>
    </source>
</evidence>
<sequence length="773" mass="88512">MQNHRQLAEHARLEHADSEDDFIVDVVTFSDTHQFKDWKMACEEKHVISRFASNVHHSTNSKTTYLRCHSALRTPSSVAAKTKKTVPYCTAYMNVTEGVNGISVEHCLTHCGHEVRPSQLKLDDNAERYIISLLMEGLTVRQVHKRLRLKMRSGPRTRLYFTTTRDIRNIARKCRVQPGRLHALDTVSVQMRVDNNLESDGIQYFRPANDASGDGFTLVVMNPTQREWLRKYGQRALCLDDTFNLTSYSLRLATIVVADEWDRALPAAYLLSYRMTEAEVGIMFETVKEFLPSFHTDFFMTDDTNTFWNGFKRVFSPTWTKRLLCLWHVQRAMKKNAASKLVNVCAQRNLLEPFVKKIREICLLRDRQLFTTKYTSLLTYLHDNGEAALASYLENSWSDRTDQWAAFGRLGSCVSTSMLCERFHKTLKHDILEGKANVRIDSLLQLLINLTAEMEEERNIMMERGVEEGRYRLQQHHRSHAAAVKKYSSNQHLIAAVGIGLWKVKENGNIYHIQEHYCPCNEKNNNHFLRGECRACPYAFACNCTMDVKSGISCLHIHAALLYASSGRRTMSLYAGDELTADVLTVEDAPSTEDQEHNSDGEDLMEVEVVIEDDEPVNDYAAGRVCSLAVLNKADDNVSKALEKASYYMEEFRKLMAAVDNEVNGKENSQQLARRPDIPITGRPQGLTPIRKLHKRSHLRKAEQAKRKKVEGIPDYETDRRDACSVCLRKDPLTNTGSSQVFWIQCPKCENWMHTDCVDKTCPRDETLLETNG</sequence>